<evidence type="ECO:0000313" key="1">
    <source>
        <dbReference type="EMBL" id="ABS61602.1"/>
    </source>
</evidence>
<dbReference type="InterPro" id="IPR011990">
    <property type="entry name" value="TPR-like_helical_dom_sf"/>
</dbReference>
<dbReference type="EMBL" id="CP000771">
    <property type="protein sequence ID" value="ABS61602.1"/>
    <property type="molecule type" value="Genomic_DNA"/>
</dbReference>
<dbReference type="HOGENOM" id="CLU_074582_1_0_0"/>
<dbReference type="eggNOG" id="COG1655">
    <property type="taxonomic scope" value="Bacteria"/>
</dbReference>
<proteinExistence type="predicted"/>
<dbReference type="Gene3D" id="1.25.40.10">
    <property type="entry name" value="Tetratricopeptide repeat domain"/>
    <property type="match status" value="1"/>
</dbReference>
<dbReference type="KEGG" id="fno:Fnod_1769"/>
<protein>
    <submittedName>
        <fullName evidence="1">Uncharacterized protein-like protein</fullName>
    </submittedName>
</protein>
<sequence length="218" mass="25767">MPDLWDKKYVCPICGSQVVSKKVFTDKVKIKEYEPDMKPNYEGVNALLYSAVVCNQCHYAALDTEFENHVSPIYLDQIRDIQRKIKIPDNVSFSAERDHRAAILSYALAALFYEAKKQPCRTAEMYLRIAWLYRELKDKENEYKALARSLLSFEECYSKANISEEKEPMVIFYLGELSYRLGKMEDARRWFSILINKYRNSNSYYVKAGRDRWQEIKE</sequence>
<dbReference type="SUPFAM" id="SSF48452">
    <property type="entry name" value="TPR-like"/>
    <property type="match status" value="1"/>
</dbReference>
<dbReference type="STRING" id="381764.Fnod_1769"/>
<organism evidence="1 2">
    <name type="scientific">Fervidobacterium nodosum (strain ATCC 35602 / DSM 5306 / Rt17-B1)</name>
    <dbReference type="NCBI Taxonomy" id="381764"/>
    <lineage>
        <taxon>Bacteria</taxon>
        <taxon>Thermotogati</taxon>
        <taxon>Thermotogota</taxon>
        <taxon>Thermotogae</taxon>
        <taxon>Thermotogales</taxon>
        <taxon>Fervidobacteriaceae</taxon>
        <taxon>Fervidobacterium</taxon>
    </lineage>
</organism>
<gene>
    <name evidence="1" type="ordered locus">Fnod_1769</name>
</gene>
<dbReference type="Pfam" id="PF09986">
    <property type="entry name" value="DUF2225"/>
    <property type="match status" value="1"/>
</dbReference>
<reference evidence="1 2" key="2">
    <citation type="journal article" date="2009" name="Proc. Natl. Acad. Sci. U.S.A.">
        <title>On the chimeric nature, thermophilic origin, and phylogenetic placement of the Thermotogales.</title>
        <authorList>
            <person name="Zhaxybayeva O."/>
            <person name="Swithers K.S."/>
            <person name="Lapierre P."/>
            <person name="Fournier G.P."/>
            <person name="Bickhart D.M."/>
            <person name="DeBoy R.T."/>
            <person name="Nelson K.E."/>
            <person name="Nesbo C.L."/>
            <person name="Doolittle W.F."/>
            <person name="Gogarten J.P."/>
            <person name="Noll K.M."/>
        </authorList>
    </citation>
    <scope>NUCLEOTIDE SEQUENCE [LARGE SCALE GENOMIC DNA]</scope>
    <source>
        <strain evidence="2">ATCC 35602 / DSM 5306 / Rt17-B1</strain>
    </source>
</reference>
<name>A7HNW9_FERNB</name>
<keyword evidence="2" id="KW-1185">Reference proteome</keyword>
<evidence type="ECO:0000313" key="2">
    <source>
        <dbReference type="Proteomes" id="UP000002415"/>
    </source>
</evidence>
<reference evidence="1 2" key="1">
    <citation type="submission" date="2007-07" db="EMBL/GenBank/DDBJ databases">
        <title>Complete sequence of Fervidobacterium nodosum Rt17-B1.</title>
        <authorList>
            <consortium name="US DOE Joint Genome Institute"/>
            <person name="Copeland A."/>
            <person name="Lucas S."/>
            <person name="Lapidus A."/>
            <person name="Barry K."/>
            <person name="Glavina del Rio T."/>
            <person name="Dalin E."/>
            <person name="Tice H."/>
            <person name="Pitluck S."/>
            <person name="Saunders E."/>
            <person name="Brettin T."/>
            <person name="Bruce D."/>
            <person name="Detter J.C."/>
            <person name="Han C."/>
            <person name="Schmutz J."/>
            <person name="Larimer F."/>
            <person name="Land M."/>
            <person name="Hauser L."/>
            <person name="Kyrpides N."/>
            <person name="Mikhailova N."/>
            <person name="Nelson K."/>
            <person name="Gogarten J.P."/>
            <person name="Noll K."/>
            <person name="Richardson P."/>
        </authorList>
    </citation>
    <scope>NUCLEOTIDE SEQUENCE [LARGE SCALE GENOMIC DNA]</scope>
    <source>
        <strain evidence="2">ATCC 35602 / DSM 5306 / Rt17-B1</strain>
    </source>
</reference>
<dbReference type="Proteomes" id="UP000002415">
    <property type="component" value="Chromosome"/>
</dbReference>
<accession>A7HNW9</accession>
<dbReference type="AlphaFoldDB" id="A7HNW9"/>
<dbReference type="InterPro" id="IPR018708">
    <property type="entry name" value="DUF2225"/>
</dbReference>